<dbReference type="STRING" id="1552.A7L45_19425"/>
<dbReference type="KEGG" id="ceu:A7L45_19425"/>
<dbReference type="Proteomes" id="UP000182569">
    <property type="component" value="Chromosome"/>
</dbReference>
<evidence type="ECO:0000259" key="1">
    <source>
        <dbReference type="Pfam" id="PF02954"/>
    </source>
</evidence>
<dbReference type="GO" id="GO:0043565">
    <property type="term" value="F:sequence-specific DNA binding"/>
    <property type="evidence" value="ECO:0007669"/>
    <property type="project" value="InterPro"/>
</dbReference>
<reference evidence="3" key="1">
    <citation type="journal article" date="2016" name="Front. Microbiol.">
        <title>Complete Genome Sequence of Clostridium estertheticum DSM 8809, a Microbe Identified in Spoiled Vacuum Packed Beef.</title>
        <authorList>
            <person name="Yu Z."/>
            <person name="Gunn L."/>
            <person name="Brennan E."/>
            <person name="Reid R."/>
            <person name="Wall P.G."/>
            <person name="Gaora O.P."/>
            <person name="Hurley D."/>
            <person name="Bolton D."/>
            <person name="Fanning S."/>
        </authorList>
    </citation>
    <scope>NUCLEOTIDE SEQUENCE [LARGE SCALE GENOMIC DNA]</scope>
    <source>
        <strain evidence="3">DSM 8809</strain>
    </source>
</reference>
<dbReference type="InterPro" id="IPR002197">
    <property type="entry name" value="HTH_Fis"/>
</dbReference>
<dbReference type="EMBL" id="CP015756">
    <property type="protein sequence ID" value="APC42070.1"/>
    <property type="molecule type" value="Genomic_DNA"/>
</dbReference>
<proteinExistence type="predicted"/>
<dbReference type="Pfam" id="PF02954">
    <property type="entry name" value="HTH_8"/>
    <property type="match status" value="1"/>
</dbReference>
<accession>A0A1J0GMF0</accession>
<dbReference type="OrthoDB" id="2113008at2"/>
<protein>
    <recommendedName>
        <fullName evidence="1">DNA binding HTH domain-containing protein</fullName>
    </recommendedName>
</protein>
<dbReference type="PRINTS" id="PR01590">
    <property type="entry name" value="HTHFIS"/>
</dbReference>
<dbReference type="AlphaFoldDB" id="A0A1J0GMF0"/>
<dbReference type="Gene3D" id="1.10.10.60">
    <property type="entry name" value="Homeodomain-like"/>
    <property type="match status" value="1"/>
</dbReference>
<gene>
    <name evidence="2" type="ORF">A7L45_19425</name>
</gene>
<name>A0A1J0GMF0_9CLOT</name>
<evidence type="ECO:0000313" key="2">
    <source>
        <dbReference type="EMBL" id="APC42070.1"/>
    </source>
</evidence>
<evidence type="ECO:0000313" key="3">
    <source>
        <dbReference type="Proteomes" id="UP000182569"/>
    </source>
</evidence>
<dbReference type="InterPro" id="IPR009057">
    <property type="entry name" value="Homeodomain-like_sf"/>
</dbReference>
<dbReference type="SUPFAM" id="SSF46689">
    <property type="entry name" value="Homeodomain-like"/>
    <property type="match status" value="1"/>
</dbReference>
<dbReference type="RefSeq" id="WP_071614361.1">
    <property type="nucleotide sequence ID" value="NZ_CP015756.1"/>
</dbReference>
<sequence>MVINLDEKFELNSYISNIEKQIIEKTLKKNENNVSKTSRNLGISRQDLQYKMKKHNLILK</sequence>
<feature type="domain" description="DNA binding HTH" evidence="1">
    <location>
        <begin position="16"/>
        <end position="55"/>
    </location>
</feature>
<keyword evidence="3" id="KW-1185">Reference proteome</keyword>
<organism evidence="2 3">
    <name type="scientific">Clostridium estertheticum subsp. estertheticum</name>
    <dbReference type="NCBI Taxonomy" id="1552"/>
    <lineage>
        <taxon>Bacteria</taxon>
        <taxon>Bacillati</taxon>
        <taxon>Bacillota</taxon>
        <taxon>Clostridia</taxon>
        <taxon>Eubacteriales</taxon>
        <taxon>Clostridiaceae</taxon>
        <taxon>Clostridium</taxon>
    </lineage>
</organism>